<feature type="domain" description="Sodium/calcium exchanger membrane region" evidence="6">
    <location>
        <begin position="191"/>
        <end position="334"/>
    </location>
</feature>
<dbReference type="InterPro" id="IPR004837">
    <property type="entry name" value="NaCa_Exmemb"/>
</dbReference>
<dbReference type="Gene3D" id="1.20.1420.30">
    <property type="entry name" value="NCX, central ion-binding region"/>
    <property type="match status" value="1"/>
</dbReference>
<dbReference type="Pfam" id="PF01699">
    <property type="entry name" value="Na_Ca_ex"/>
    <property type="match status" value="2"/>
</dbReference>
<feature type="transmembrane region" description="Helical" evidence="5">
    <location>
        <begin position="46"/>
        <end position="69"/>
    </location>
</feature>
<keyword evidence="8" id="KW-1185">Reference proteome</keyword>
<reference evidence="7" key="1">
    <citation type="submission" date="2022-04" db="EMBL/GenBank/DDBJ databases">
        <title>Whole genome sequence of Sphaerotilus sp. FB-5.</title>
        <authorList>
            <person name="Takeda M."/>
            <person name="Narihara S."/>
            <person name="Akimoto M."/>
            <person name="Akimoto R."/>
            <person name="Nishiyashiki S."/>
            <person name="Murakami T."/>
        </authorList>
    </citation>
    <scope>NUCLEOTIDE SEQUENCE</scope>
    <source>
        <strain evidence="7">FB-5</strain>
    </source>
</reference>
<feature type="transmembrane region" description="Helical" evidence="5">
    <location>
        <begin position="109"/>
        <end position="131"/>
    </location>
</feature>
<feature type="transmembrane region" description="Helical" evidence="5">
    <location>
        <begin position="317"/>
        <end position="336"/>
    </location>
</feature>
<feature type="transmembrane region" description="Helical" evidence="5">
    <location>
        <begin position="186"/>
        <end position="207"/>
    </location>
</feature>
<dbReference type="PANTHER" id="PTHR10846">
    <property type="entry name" value="SODIUM/POTASSIUM/CALCIUM EXCHANGER"/>
    <property type="match status" value="1"/>
</dbReference>
<evidence type="ECO:0000313" key="7">
    <source>
        <dbReference type="EMBL" id="BDI08068.1"/>
    </source>
</evidence>
<feature type="transmembrane region" description="Helical" evidence="5">
    <location>
        <begin position="6"/>
        <end position="26"/>
    </location>
</feature>
<feature type="transmembrane region" description="Helical" evidence="5">
    <location>
        <begin position="244"/>
        <end position="266"/>
    </location>
</feature>
<proteinExistence type="predicted"/>
<dbReference type="InterPro" id="IPR004481">
    <property type="entry name" value="K/Na/Ca-exchanger"/>
</dbReference>
<name>A0ABN6PVG6_9BURK</name>
<dbReference type="Proteomes" id="UP001057498">
    <property type="component" value="Chromosome"/>
</dbReference>
<accession>A0ABN6PVG6</accession>
<dbReference type="EMBL" id="AP025730">
    <property type="protein sequence ID" value="BDI08068.1"/>
    <property type="molecule type" value="Genomic_DNA"/>
</dbReference>
<sequence length="338" mass="35017">MLPAEALLQIWLEFVVCLVVIALAGLRLSRYGERIAALTGLSRSWVGLVLVATVTSLPEMVTGLSAVVLAGAPDIAVGDALGSCVFNLAILAVADVLHRRGPLYAQASSSHMLAAGLGVGLCAAVALALMLSREGTVPAIGHISLASVVLLVLYAGSMRLLFDAEQRNGASGVTPAPGTMTLKQALMGYSMASAVIVAMGIWLPHLGVQIARAMGWSSSFVGTLFVAMATSLPELATTWGAIRIGAVDLAFGNLLGSNLFDVLILVLDDVAHTSGPIWSAVAPVHAVSAVMAALMSAAVIVALACRPARRVWRLASWVSIVLLALYLLNAVVQYVHGH</sequence>
<feature type="transmembrane region" description="Helical" evidence="5">
    <location>
        <begin position="137"/>
        <end position="157"/>
    </location>
</feature>
<evidence type="ECO:0000256" key="4">
    <source>
        <dbReference type="ARBA" id="ARBA00023136"/>
    </source>
</evidence>
<keyword evidence="2 5" id="KW-0812">Transmembrane</keyword>
<keyword evidence="4 5" id="KW-0472">Membrane</keyword>
<dbReference type="InterPro" id="IPR044880">
    <property type="entry name" value="NCX_ion-bd_dom_sf"/>
</dbReference>
<dbReference type="PANTHER" id="PTHR10846:SF8">
    <property type="entry name" value="INNER MEMBRANE PROTEIN YRBG"/>
    <property type="match status" value="1"/>
</dbReference>
<feature type="domain" description="Sodium/calcium exchanger membrane region" evidence="6">
    <location>
        <begin position="11"/>
        <end position="158"/>
    </location>
</feature>
<feature type="transmembrane region" description="Helical" evidence="5">
    <location>
        <begin position="213"/>
        <end position="232"/>
    </location>
</feature>
<keyword evidence="3 5" id="KW-1133">Transmembrane helix</keyword>
<feature type="transmembrane region" description="Helical" evidence="5">
    <location>
        <begin position="286"/>
        <end position="305"/>
    </location>
</feature>
<evidence type="ECO:0000259" key="6">
    <source>
        <dbReference type="Pfam" id="PF01699"/>
    </source>
</evidence>
<evidence type="ECO:0000256" key="2">
    <source>
        <dbReference type="ARBA" id="ARBA00022692"/>
    </source>
</evidence>
<evidence type="ECO:0000256" key="5">
    <source>
        <dbReference type="SAM" id="Phobius"/>
    </source>
</evidence>
<feature type="transmembrane region" description="Helical" evidence="5">
    <location>
        <begin position="75"/>
        <end position="97"/>
    </location>
</feature>
<comment type="subcellular location">
    <subcellularLocation>
        <location evidence="1">Membrane</location>
        <topology evidence="1">Multi-pass membrane protein</topology>
    </subcellularLocation>
</comment>
<protein>
    <recommendedName>
        <fullName evidence="6">Sodium/calcium exchanger membrane region domain-containing protein</fullName>
    </recommendedName>
</protein>
<evidence type="ECO:0000313" key="8">
    <source>
        <dbReference type="Proteomes" id="UP001057498"/>
    </source>
</evidence>
<evidence type="ECO:0000256" key="3">
    <source>
        <dbReference type="ARBA" id="ARBA00022989"/>
    </source>
</evidence>
<organism evidence="7 8">
    <name type="scientific">Sphaerotilus microaerophilus</name>
    <dbReference type="NCBI Taxonomy" id="2914710"/>
    <lineage>
        <taxon>Bacteria</taxon>
        <taxon>Pseudomonadati</taxon>
        <taxon>Pseudomonadota</taxon>
        <taxon>Betaproteobacteria</taxon>
        <taxon>Burkholderiales</taxon>
        <taxon>Sphaerotilaceae</taxon>
        <taxon>Sphaerotilus</taxon>
    </lineage>
</organism>
<evidence type="ECO:0000256" key="1">
    <source>
        <dbReference type="ARBA" id="ARBA00004141"/>
    </source>
</evidence>
<gene>
    <name evidence="7" type="ORF">CATMQ487_50380</name>
</gene>